<dbReference type="AlphaFoldDB" id="A0AAE3J9D3"/>
<dbReference type="InterPro" id="IPR010024">
    <property type="entry name" value="CHP16711"/>
</dbReference>
<protein>
    <submittedName>
        <fullName evidence="2">YopX family protein</fullName>
    </submittedName>
</protein>
<reference evidence="2 3" key="1">
    <citation type="submission" date="2021-10" db="EMBL/GenBank/DDBJ databases">
        <title>Anaerobic single-cell dispensing facilitates the cultivation of human gut bacteria.</title>
        <authorList>
            <person name="Afrizal A."/>
        </authorList>
    </citation>
    <scope>NUCLEOTIDE SEQUENCE [LARGE SCALE GENOMIC DNA]</scope>
    <source>
        <strain evidence="2 3">CLA-AA-H232</strain>
    </source>
</reference>
<proteinExistence type="predicted"/>
<dbReference type="SUPFAM" id="SSF159006">
    <property type="entry name" value="YopX-like"/>
    <property type="match status" value="1"/>
</dbReference>
<dbReference type="RefSeq" id="WP_308456504.1">
    <property type="nucleotide sequence ID" value="NZ_JAJEQM010000010.1"/>
</dbReference>
<dbReference type="EMBL" id="JAJEQM010000010">
    <property type="protein sequence ID" value="MCC2210773.1"/>
    <property type="molecule type" value="Genomic_DNA"/>
</dbReference>
<evidence type="ECO:0000259" key="1">
    <source>
        <dbReference type="Pfam" id="PF09643"/>
    </source>
</evidence>
<dbReference type="InterPro" id="IPR023385">
    <property type="entry name" value="YopX-like_C"/>
</dbReference>
<name>A0AAE3J9D3_9FIRM</name>
<evidence type="ECO:0000313" key="2">
    <source>
        <dbReference type="EMBL" id="MCC2210773.1"/>
    </source>
</evidence>
<keyword evidence="3" id="KW-1185">Reference proteome</keyword>
<dbReference type="Proteomes" id="UP001198242">
    <property type="component" value="Unassembled WGS sequence"/>
</dbReference>
<accession>A0AAE3J9D3</accession>
<gene>
    <name evidence="2" type="ORF">LKE05_08220</name>
</gene>
<sequence>MREILFRGKSTETNQWIYGGFHIWEKRQTCFGDDKLKDDEISYVITVNSFADWNMPRTMQAVEVIADTVGQYTGLADVNGQKIFEGDIVKSQNYRFVVRFGKCGSNKFVNYNNGYIGFYLEPDGKTNAHGLRNDICYFGNLSVIGNIYDNPELLEE</sequence>
<dbReference type="Pfam" id="PF09643">
    <property type="entry name" value="YopX"/>
    <property type="match status" value="1"/>
</dbReference>
<feature type="domain" description="YopX protein" evidence="1">
    <location>
        <begin position="22"/>
        <end position="155"/>
    </location>
</feature>
<dbReference type="NCBIfam" id="TIGR01671">
    <property type="entry name" value="phage_TIGR01671"/>
    <property type="match status" value="1"/>
</dbReference>
<dbReference type="Gene3D" id="2.30.30.290">
    <property type="entry name" value="YopX-like domains"/>
    <property type="match status" value="1"/>
</dbReference>
<comment type="caution">
    <text evidence="2">The sequence shown here is derived from an EMBL/GenBank/DDBJ whole genome shotgun (WGS) entry which is preliminary data.</text>
</comment>
<evidence type="ECO:0000313" key="3">
    <source>
        <dbReference type="Proteomes" id="UP001198242"/>
    </source>
</evidence>
<dbReference type="InterPro" id="IPR019096">
    <property type="entry name" value="YopX_protein"/>
</dbReference>
<organism evidence="2 3">
    <name type="scientific">Hominilimicola fabiformis</name>
    <dbReference type="NCBI Taxonomy" id="2885356"/>
    <lineage>
        <taxon>Bacteria</taxon>
        <taxon>Bacillati</taxon>
        <taxon>Bacillota</taxon>
        <taxon>Clostridia</taxon>
        <taxon>Eubacteriales</taxon>
        <taxon>Oscillospiraceae</taxon>
        <taxon>Hominilimicola</taxon>
    </lineage>
</organism>